<dbReference type="AlphaFoldDB" id="A0A1U7RB94"/>
<sequence>MREELESWQKRCCQAEHLVQELWGKLIESHTQSEETGKIISKEIEKIRAQMEGYKVMEDQMQSLEAEVKARTEECEALRIQLQSVEVEKAQLGEEIQSLKTLLEAGMVREVALSAERKPQILQAIRPLEDRLVAIGAQLAEHIAMAKAECQEHFQELKVLKEPLMETEKQLKTVWLEALKFQKHLEPPRNLGPGSPRDEVGPVQQEKNTMMEGPPGADPEIIQEEILRTVRRCLDRKWGQWISRVQRRCTS</sequence>
<evidence type="ECO:0000256" key="1">
    <source>
        <dbReference type="SAM" id="Coils"/>
    </source>
</evidence>
<feature type="coiled-coil region" evidence="1">
    <location>
        <begin position="47"/>
        <end position="102"/>
    </location>
</feature>
<accession>A0A1U7RB94</accession>
<dbReference type="GeneID" id="102376507"/>
<gene>
    <name evidence="3" type="primary">LOC102376507</name>
</gene>
<protein>
    <submittedName>
        <fullName evidence="3">Ribosome-binding protein 1-like</fullName>
    </submittedName>
</protein>
<name>A0A1U7RB94_ALLSI</name>
<keyword evidence="1" id="KW-0175">Coiled coil</keyword>
<reference evidence="3" key="1">
    <citation type="submission" date="2025-08" db="UniProtKB">
        <authorList>
            <consortium name="RefSeq"/>
        </authorList>
    </citation>
    <scope>IDENTIFICATION</scope>
</reference>
<evidence type="ECO:0000313" key="2">
    <source>
        <dbReference type="Proteomes" id="UP000189705"/>
    </source>
</evidence>
<proteinExistence type="predicted"/>
<organism evidence="2 3">
    <name type="scientific">Alligator sinensis</name>
    <name type="common">Chinese alligator</name>
    <dbReference type="NCBI Taxonomy" id="38654"/>
    <lineage>
        <taxon>Eukaryota</taxon>
        <taxon>Metazoa</taxon>
        <taxon>Chordata</taxon>
        <taxon>Craniata</taxon>
        <taxon>Vertebrata</taxon>
        <taxon>Euteleostomi</taxon>
        <taxon>Archelosauria</taxon>
        <taxon>Archosauria</taxon>
        <taxon>Crocodylia</taxon>
        <taxon>Alligatoridae</taxon>
        <taxon>Alligatorinae</taxon>
        <taxon>Alligator</taxon>
    </lineage>
</organism>
<keyword evidence="2" id="KW-1185">Reference proteome</keyword>
<evidence type="ECO:0000313" key="3">
    <source>
        <dbReference type="RefSeq" id="XP_006016828.1"/>
    </source>
</evidence>
<dbReference type="InParanoid" id="A0A1U7RB94"/>
<dbReference type="Proteomes" id="UP000189705">
    <property type="component" value="Unplaced"/>
</dbReference>
<dbReference type="RefSeq" id="XP_006016828.1">
    <property type="nucleotide sequence ID" value="XM_006016766.1"/>
</dbReference>
<dbReference type="KEGG" id="asn:102376507"/>